<proteinExistence type="predicted"/>
<dbReference type="InterPro" id="IPR006946">
    <property type="entry name" value="DGR2-like_dom"/>
</dbReference>
<protein>
    <recommendedName>
        <fullName evidence="2">DUF642 domain-containing protein</fullName>
    </recommendedName>
</protein>
<evidence type="ECO:0000256" key="1">
    <source>
        <dbReference type="SAM" id="Phobius"/>
    </source>
</evidence>
<dbReference type="RefSeq" id="WP_343845546.1">
    <property type="nucleotide sequence ID" value="NZ_BAAAEI010000014.1"/>
</dbReference>
<evidence type="ECO:0000313" key="4">
    <source>
        <dbReference type="Proteomes" id="UP001501757"/>
    </source>
</evidence>
<sequence length="211" mass="23821">MQRLIAPILYAFLSLLFVANAKANLIINGSFEDNQIQNGTWKLFSDQQLSGWRGNNMEIWNNFGAINMFDGNQLLELNSQLYKGQFTGISQSFATEIGQTYDISFAYRARHSNSESFNMRLDSGLGELFSKDFDDHVTGKWATYHGQFIATDTITTLHFNPLIPIRSTVGNLIDNIVVEKRSSTVVAEPQMLLMLALGLVLLTVVIRRRYA</sequence>
<dbReference type="SUPFAM" id="SSF49785">
    <property type="entry name" value="Galactose-binding domain-like"/>
    <property type="match status" value="1"/>
</dbReference>
<keyword evidence="1" id="KW-0812">Transmembrane</keyword>
<dbReference type="EMBL" id="BAAAEI010000014">
    <property type="protein sequence ID" value="GAA0361125.1"/>
    <property type="molecule type" value="Genomic_DNA"/>
</dbReference>
<reference evidence="3 4" key="1">
    <citation type="journal article" date="2019" name="Int. J. Syst. Evol. Microbiol.">
        <title>The Global Catalogue of Microorganisms (GCM) 10K type strain sequencing project: providing services to taxonomists for standard genome sequencing and annotation.</title>
        <authorList>
            <consortium name="The Broad Institute Genomics Platform"/>
            <consortium name="The Broad Institute Genome Sequencing Center for Infectious Disease"/>
            <person name="Wu L."/>
            <person name="Ma J."/>
        </authorList>
    </citation>
    <scope>NUCLEOTIDE SEQUENCE [LARGE SCALE GENOMIC DNA]</scope>
    <source>
        <strain evidence="3 4">JCM 13378</strain>
    </source>
</reference>
<gene>
    <name evidence="3" type="ORF">GCM10009092_26810</name>
</gene>
<feature type="transmembrane region" description="Helical" evidence="1">
    <location>
        <begin position="189"/>
        <end position="206"/>
    </location>
</feature>
<dbReference type="Gene3D" id="2.60.120.260">
    <property type="entry name" value="Galactose-binding domain-like"/>
    <property type="match status" value="1"/>
</dbReference>
<organism evidence="3 4">
    <name type="scientific">Bowmanella denitrificans</name>
    <dbReference type="NCBI Taxonomy" id="366582"/>
    <lineage>
        <taxon>Bacteria</taxon>
        <taxon>Pseudomonadati</taxon>
        <taxon>Pseudomonadota</taxon>
        <taxon>Gammaproteobacteria</taxon>
        <taxon>Alteromonadales</taxon>
        <taxon>Alteromonadaceae</taxon>
        <taxon>Bowmanella</taxon>
    </lineage>
</organism>
<dbReference type="Pfam" id="PF04862">
    <property type="entry name" value="DUF642"/>
    <property type="match status" value="1"/>
</dbReference>
<dbReference type="Proteomes" id="UP001501757">
    <property type="component" value="Unassembled WGS sequence"/>
</dbReference>
<dbReference type="InterPro" id="IPR008979">
    <property type="entry name" value="Galactose-bd-like_sf"/>
</dbReference>
<comment type="caution">
    <text evidence="3">The sequence shown here is derived from an EMBL/GenBank/DDBJ whole genome shotgun (WGS) entry which is preliminary data.</text>
</comment>
<feature type="domain" description="DUF642" evidence="2">
    <location>
        <begin position="25"/>
        <end position="178"/>
    </location>
</feature>
<accession>A0ABN0XDW0</accession>
<evidence type="ECO:0000259" key="2">
    <source>
        <dbReference type="Pfam" id="PF04862"/>
    </source>
</evidence>
<keyword evidence="1" id="KW-0472">Membrane</keyword>
<name>A0ABN0XDW0_9ALTE</name>
<evidence type="ECO:0000313" key="3">
    <source>
        <dbReference type="EMBL" id="GAA0361125.1"/>
    </source>
</evidence>
<keyword evidence="1" id="KW-1133">Transmembrane helix</keyword>
<keyword evidence="4" id="KW-1185">Reference proteome</keyword>